<evidence type="ECO:0000313" key="5">
    <source>
        <dbReference type="EMBL" id="MBF8177834.1"/>
    </source>
</evidence>
<dbReference type="Gene3D" id="1.10.260.40">
    <property type="entry name" value="lambda repressor-like DNA-binding domains"/>
    <property type="match status" value="1"/>
</dbReference>
<dbReference type="EMBL" id="JADOEL010000005">
    <property type="protein sequence ID" value="MBF8177834.1"/>
    <property type="molecule type" value="Genomic_DNA"/>
</dbReference>
<dbReference type="InterPro" id="IPR039418">
    <property type="entry name" value="LexA-like"/>
</dbReference>
<keyword evidence="2" id="KW-0238">DNA-binding</keyword>
<sequence>MDTLAKRLTWARSEKSMSQESLAKAAEVSQSTIGNLEAGIRNSARRIAAIAAVLDVNPLWLSDGVGPIKPTNTGGGAVDRPINAIDVNHSRFRQVPVVGRAMGGMPDRAWGDGDYPAGDSDCYAEIASQDPNAFIVPIEGESMSPRFNPGEFALVEPNTAPELEDDVLVKLGDGRIMIKRLLSQRGAIRLGSYNSNEIISAPPETIVWMYYVAHPVPARKIKQRT</sequence>
<dbReference type="Proteomes" id="UP000657372">
    <property type="component" value="Unassembled WGS sequence"/>
</dbReference>
<dbReference type="SUPFAM" id="SSF51306">
    <property type="entry name" value="LexA/Signal peptidase"/>
    <property type="match status" value="1"/>
</dbReference>
<protein>
    <submittedName>
        <fullName evidence="5">Helix-turn-helix transcriptional regulator</fullName>
    </submittedName>
</protein>
<dbReference type="Pfam" id="PF01381">
    <property type="entry name" value="HTH_3"/>
    <property type="match status" value="1"/>
</dbReference>
<dbReference type="InterPro" id="IPR015927">
    <property type="entry name" value="Peptidase_S24_S26A/B/C"/>
</dbReference>
<feature type="domain" description="HTH cro/C1-type" evidence="4">
    <location>
        <begin position="11"/>
        <end position="61"/>
    </location>
</feature>
<evidence type="ECO:0000256" key="2">
    <source>
        <dbReference type="ARBA" id="ARBA00023125"/>
    </source>
</evidence>
<dbReference type="RefSeq" id="WP_195875383.1">
    <property type="nucleotide sequence ID" value="NZ_JADOEL010000005.1"/>
</dbReference>
<dbReference type="SMART" id="SM00530">
    <property type="entry name" value="HTH_XRE"/>
    <property type="match status" value="1"/>
</dbReference>
<accession>A0ABS0ESK9</accession>
<reference evidence="5 6" key="1">
    <citation type="submission" date="2020-11" db="EMBL/GenBank/DDBJ databases">
        <title>WGS of Herminiimonas contaminans strain Marseille-Q4544 isolated from planarians Schmidtea mediterranea.</title>
        <authorList>
            <person name="Kangale L."/>
        </authorList>
    </citation>
    <scope>NUCLEOTIDE SEQUENCE [LARGE SCALE GENOMIC DNA]</scope>
    <source>
        <strain evidence="5 6">Marseille-Q4544</strain>
    </source>
</reference>
<evidence type="ECO:0000313" key="6">
    <source>
        <dbReference type="Proteomes" id="UP000657372"/>
    </source>
</evidence>
<dbReference type="InterPro" id="IPR010982">
    <property type="entry name" value="Lambda_DNA-bd_dom_sf"/>
</dbReference>
<organism evidence="5 6">
    <name type="scientific">Herminiimonas contaminans</name>
    <dbReference type="NCBI Taxonomy" id="1111140"/>
    <lineage>
        <taxon>Bacteria</taxon>
        <taxon>Pseudomonadati</taxon>
        <taxon>Pseudomonadota</taxon>
        <taxon>Betaproteobacteria</taxon>
        <taxon>Burkholderiales</taxon>
        <taxon>Oxalobacteraceae</taxon>
        <taxon>Herminiimonas</taxon>
    </lineage>
</organism>
<dbReference type="PANTHER" id="PTHR40661">
    <property type="match status" value="1"/>
</dbReference>
<dbReference type="SUPFAM" id="SSF47413">
    <property type="entry name" value="lambda repressor-like DNA-binding domains"/>
    <property type="match status" value="1"/>
</dbReference>
<keyword evidence="3" id="KW-0804">Transcription</keyword>
<name>A0ABS0ESK9_9BURK</name>
<gene>
    <name evidence="5" type="ORF">IXC47_09090</name>
</gene>
<keyword evidence="1" id="KW-0805">Transcription regulation</keyword>
<keyword evidence="6" id="KW-1185">Reference proteome</keyword>
<dbReference type="PROSITE" id="PS50943">
    <property type="entry name" value="HTH_CROC1"/>
    <property type="match status" value="1"/>
</dbReference>
<dbReference type="Gene3D" id="2.10.109.10">
    <property type="entry name" value="Umud Fragment, subunit A"/>
    <property type="match status" value="1"/>
</dbReference>
<dbReference type="CDD" id="cd00093">
    <property type="entry name" value="HTH_XRE"/>
    <property type="match status" value="1"/>
</dbReference>
<dbReference type="InterPro" id="IPR036286">
    <property type="entry name" value="LexA/Signal_pep-like_sf"/>
</dbReference>
<dbReference type="PANTHER" id="PTHR40661:SF3">
    <property type="entry name" value="FELS-1 PROPHAGE TRANSCRIPTIONAL REGULATOR"/>
    <property type="match status" value="1"/>
</dbReference>
<dbReference type="InterPro" id="IPR001387">
    <property type="entry name" value="Cro/C1-type_HTH"/>
</dbReference>
<comment type="caution">
    <text evidence="5">The sequence shown here is derived from an EMBL/GenBank/DDBJ whole genome shotgun (WGS) entry which is preliminary data.</text>
</comment>
<evidence type="ECO:0000259" key="4">
    <source>
        <dbReference type="PROSITE" id="PS50943"/>
    </source>
</evidence>
<dbReference type="CDD" id="cd06529">
    <property type="entry name" value="S24_LexA-like"/>
    <property type="match status" value="1"/>
</dbReference>
<evidence type="ECO:0000256" key="3">
    <source>
        <dbReference type="ARBA" id="ARBA00023163"/>
    </source>
</evidence>
<proteinExistence type="predicted"/>
<evidence type="ECO:0000256" key="1">
    <source>
        <dbReference type="ARBA" id="ARBA00023015"/>
    </source>
</evidence>
<dbReference type="Pfam" id="PF00717">
    <property type="entry name" value="Peptidase_S24"/>
    <property type="match status" value="1"/>
</dbReference>